<evidence type="ECO:0000313" key="1">
    <source>
        <dbReference type="EMBL" id="TKJ41040.1"/>
    </source>
</evidence>
<name>A0A532V1E6_UNCL8</name>
<dbReference type="Proteomes" id="UP000319619">
    <property type="component" value="Unassembled WGS sequence"/>
</dbReference>
<gene>
    <name evidence="1" type="ORF">CEE37_05075</name>
</gene>
<proteinExistence type="predicted"/>
<accession>A0A532V1E6</accession>
<comment type="caution">
    <text evidence="1">The sequence shown here is derived from an EMBL/GenBank/DDBJ whole genome shotgun (WGS) entry which is preliminary data.</text>
</comment>
<reference evidence="1 2" key="1">
    <citation type="submission" date="2017-06" db="EMBL/GenBank/DDBJ databases">
        <title>Novel microbial phyla capable of carbon fixation and sulfur reduction in deep-sea sediments.</title>
        <authorList>
            <person name="Huang J."/>
            <person name="Baker B."/>
            <person name="Wang Y."/>
        </authorList>
    </citation>
    <scope>NUCLEOTIDE SEQUENCE [LARGE SCALE GENOMIC DNA]</scope>
    <source>
        <strain evidence="1">B3_LCP</strain>
    </source>
</reference>
<protein>
    <submittedName>
        <fullName evidence="1">Uncharacterized protein</fullName>
    </submittedName>
</protein>
<dbReference type="EMBL" id="NJBN01000003">
    <property type="protein sequence ID" value="TKJ41040.1"/>
    <property type="molecule type" value="Genomic_DNA"/>
</dbReference>
<sequence length="123" mass="13725">MPLNPTENYLRERRNCTLMNFAEVVTTNNRYLKGPGGYSGDGYPMPAPGKILRLKVYDDTSVQSSSAESSFNAGDRISVIAEYDQPWFDVTVQINGVNSATYCNMVQVNCTLRASVLLRLDVY</sequence>
<dbReference type="AlphaFoldDB" id="A0A532V1E6"/>
<evidence type="ECO:0000313" key="2">
    <source>
        <dbReference type="Proteomes" id="UP000319619"/>
    </source>
</evidence>
<organism evidence="1 2">
    <name type="scientific">candidate division LCP-89 bacterium B3_LCP</name>
    <dbReference type="NCBI Taxonomy" id="2012998"/>
    <lineage>
        <taxon>Bacteria</taxon>
        <taxon>Pseudomonadati</taxon>
        <taxon>Bacteria division LCP-89</taxon>
    </lineage>
</organism>